<sequence>MRFFRSSLTAPFALWIHHALAASPVFFFTLFPTSTTEFRDQLITRMDNISHWSCTNEIGVTKYALLVPRGGGDNLTAYSIEQYNDDATFNSHLAASVVSGTLFDWSRSIPNLWSKDPVVQNFTVIDGQNFVKPEFAKATDPYIVVEALTYSSGGIHHVLEHWEEEVAAAQKESGTLIFGLYTDPVDADKLWTLAAYESEDYLKNVHAKSATALDLDKHTKGMRTSLRTTLLQKRGGFLYKGSPCG</sequence>
<dbReference type="EMBL" id="JAUKUA010000002">
    <property type="protein sequence ID" value="KAK0724630.1"/>
    <property type="molecule type" value="Genomic_DNA"/>
</dbReference>
<accession>A0AA40AZ36</accession>
<comment type="caution">
    <text evidence="1">The sequence shown here is derived from an EMBL/GenBank/DDBJ whole genome shotgun (WGS) entry which is preliminary data.</text>
</comment>
<reference evidence="1" key="1">
    <citation type="submission" date="2023-06" db="EMBL/GenBank/DDBJ databases">
        <title>Genome-scale phylogeny and comparative genomics of the fungal order Sordariales.</title>
        <authorList>
            <consortium name="Lawrence Berkeley National Laboratory"/>
            <person name="Hensen N."/>
            <person name="Bonometti L."/>
            <person name="Westerberg I."/>
            <person name="Brannstrom I.O."/>
            <person name="Guillou S."/>
            <person name="Cros-Aarteil S."/>
            <person name="Calhoun S."/>
            <person name="Haridas S."/>
            <person name="Kuo A."/>
            <person name="Mondo S."/>
            <person name="Pangilinan J."/>
            <person name="Riley R."/>
            <person name="Labutti K."/>
            <person name="Andreopoulos B."/>
            <person name="Lipzen A."/>
            <person name="Chen C."/>
            <person name="Yanf M."/>
            <person name="Daum C."/>
            <person name="Ng V."/>
            <person name="Clum A."/>
            <person name="Steindorff A."/>
            <person name="Ohm R."/>
            <person name="Martin F."/>
            <person name="Silar P."/>
            <person name="Natvig D."/>
            <person name="Lalanne C."/>
            <person name="Gautier V."/>
            <person name="Ament-Velasquez S.L."/>
            <person name="Kruys A."/>
            <person name="Hutchinson M.I."/>
            <person name="Powell A.J."/>
            <person name="Barry K."/>
            <person name="Miller A.N."/>
            <person name="Grigoriev I.V."/>
            <person name="Debuchy R."/>
            <person name="Gladieux P."/>
            <person name="Thoren M.H."/>
            <person name="Johannesson H."/>
        </authorList>
    </citation>
    <scope>NUCLEOTIDE SEQUENCE</scope>
    <source>
        <strain evidence="1">SMH4607-1</strain>
    </source>
</reference>
<keyword evidence="2" id="KW-1185">Reference proteome</keyword>
<evidence type="ECO:0008006" key="3">
    <source>
        <dbReference type="Google" id="ProtNLM"/>
    </source>
</evidence>
<evidence type="ECO:0000313" key="1">
    <source>
        <dbReference type="EMBL" id="KAK0724630.1"/>
    </source>
</evidence>
<dbReference type="Gene3D" id="3.30.70.100">
    <property type="match status" value="1"/>
</dbReference>
<organism evidence="1 2">
    <name type="scientific">Lasiosphaeris hirsuta</name>
    <dbReference type="NCBI Taxonomy" id="260670"/>
    <lineage>
        <taxon>Eukaryota</taxon>
        <taxon>Fungi</taxon>
        <taxon>Dikarya</taxon>
        <taxon>Ascomycota</taxon>
        <taxon>Pezizomycotina</taxon>
        <taxon>Sordariomycetes</taxon>
        <taxon>Sordariomycetidae</taxon>
        <taxon>Sordariales</taxon>
        <taxon>Lasiosphaeriaceae</taxon>
        <taxon>Lasiosphaeris</taxon>
    </lineage>
</organism>
<name>A0AA40AZ36_9PEZI</name>
<proteinExistence type="predicted"/>
<evidence type="ECO:0000313" key="2">
    <source>
        <dbReference type="Proteomes" id="UP001172102"/>
    </source>
</evidence>
<dbReference type="InterPro" id="IPR011008">
    <property type="entry name" value="Dimeric_a/b-barrel"/>
</dbReference>
<dbReference type="AlphaFoldDB" id="A0AA40AZ36"/>
<protein>
    <recommendedName>
        <fullName evidence="3">ABM domain-containing protein</fullName>
    </recommendedName>
</protein>
<gene>
    <name evidence="1" type="ORF">B0H67DRAFT_109922</name>
</gene>
<dbReference type="SUPFAM" id="SSF54909">
    <property type="entry name" value="Dimeric alpha+beta barrel"/>
    <property type="match status" value="1"/>
</dbReference>
<dbReference type="Proteomes" id="UP001172102">
    <property type="component" value="Unassembled WGS sequence"/>
</dbReference>